<evidence type="ECO:0000256" key="1">
    <source>
        <dbReference type="SAM" id="Phobius"/>
    </source>
</evidence>
<gene>
    <name evidence="2" type="ORF">D6D22_06230</name>
</gene>
<evidence type="ECO:0000313" key="2">
    <source>
        <dbReference type="EMBL" id="THW39558.1"/>
    </source>
</evidence>
<reference evidence="2 3" key="1">
    <citation type="submission" date="2018-10" db="EMBL/GenBank/DDBJ databases">
        <title>Fifty Aureobasidium pullulans genomes reveal a recombining polyextremotolerant generalist.</title>
        <authorList>
            <person name="Gostincar C."/>
            <person name="Turk M."/>
            <person name="Zajc J."/>
            <person name="Gunde-Cimerman N."/>
        </authorList>
    </citation>
    <scope>NUCLEOTIDE SEQUENCE [LARGE SCALE GENOMIC DNA]</scope>
    <source>
        <strain evidence="2 3">EXF-11013</strain>
    </source>
</reference>
<keyword evidence="1" id="KW-1133">Transmembrane helix</keyword>
<organism evidence="2 3">
    <name type="scientific">Aureobasidium pullulans</name>
    <name type="common">Black yeast</name>
    <name type="synonym">Pullularia pullulans</name>
    <dbReference type="NCBI Taxonomy" id="5580"/>
    <lineage>
        <taxon>Eukaryota</taxon>
        <taxon>Fungi</taxon>
        <taxon>Dikarya</taxon>
        <taxon>Ascomycota</taxon>
        <taxon>Pezizomycotina</taxon>
        <taxon>Dothideomycetes</taxon>
        <taxon>Dothideomycetidae</taxon>
        <taxon>Dothideales</taxon>
        <taxon>Saccotheciaceae</taxon>
        <taxon>Aureobasidium</taxon>
    </lineage>
</organism>
<feature type="transmembrane region" description="Helical" evidence="1">
    <location>
        <begin position="61"/>
        <end position="77"/>
    </location>
</feature>
<evidence type="ECO:0000313" key="3">
    <source>
        <dbReference type="Proteomes" id="UP000310687"/>
    </source>
</evidence>
<accession>A0A4S8XKT9</accession>
<dbReference type="Proteomes" id="UP000310687">
    <property type="component" value="Unassembled WGS sequence"/>
</dbReference>
<dbReference type="EMBL" id="QZAL01000091">
    <property type="protein sequence ID" value="THW39558.1"/>
    <property type="molecule type" value="Genomic_DNA"/>
</dbReference>
<comment type="caution">
    <text evidence="2">The sequence shown here is derived from an EMBL/GenBank/DDBJ whole genome shotgun (WGS) entry which is preliminary data.</text>
</comment>
<name>A0A4S8XKT9_AURPU</name>
<dbReference type="AlphaFoldDB" id="A0A4S8XKT9"/>
<proteinExistence type="predicted"/>
<keyword evidence="1" id="KW-0812">Transmembrane</keyword>
<protein>
    <submittedName>
        <fullName evidence="2">Uncharacterized protein</fullName>
    </submittedName>
</protein>
<sequence length="252" mass="30377">MPPPSENEVVRLLPPRKTRRRRRDKIIAPYTINGTLPVRRKPTLSATMFRLPFKVPFSTSYPVYLLELIIGILWYSFRFRHRHYHPPTRERDIRWLWFYLRIIFKDVLYRFRMMQYRFQILLHRFRTLLHRFRTLLHRFQILLDDMWTVMFLAMAVDSMTNIWDTWYIGRSHLLTQGISHVMLSYRILAMLLLSESVQEALLYLATPGLPDHSIMLSPCGRIFDSNGILVFLFHAFCFQGVSHLDHVMVYED</sequence>
<keyword evidence="1" id="KW-0472">Membrane</keyword>